<dbReference type="AlphaFoldDB" id="A0A674NLY1"/>
<dbReference type="InterPro" id="IPR036388">
    <property type="entry name" value="WH-like_DNA-bd_sf"/>
</dbReference>
<evidence type="ECO:0000256" key="2">
    <source>
        <dbReference type="ARBA" id="ARBA00004496"/>
    </source>
</evidence>
<evidence type="ECO:0000256" key="1">
    <source>
        <dbReference type="ARBA" id="ARBA00004123"/>
    </source>
</evidence>
<dbReference type="FunFam" id="2.60.200.10:FF:000003">
    <property type="entry name" value="Interferon regulatory factor 5"/>
    <property type="match status" value="1"/>
</dbReference>
<dbReference type="GO" id="GO:0005634">
    <property type="term" value="C:nucleus"/>
    <property type="evidence" value="ECO:0007669"/>
    <property type="project" value="UniProtKB-SubCell"/>
</dbReference>
<dbReference type="OMA" id="NEAWPKE"/>
<dbReference type="PRINTS" id="PR00267">
    <property type="entry name" value="INTFRNREGFCT"/>
</dbReference>
<dbReference type="Gene3D" id="2.60.200.10">
    <property type="match status" value="1"/>
</dbReference>
<dbReference type="InterPro" id="IPR001346">
    <property type="entry name" value="Interferon_reg_fact_DNA-bd_dom"/>
</dbReference>
<dbReference type="FunFam" id="1.10.10.10:FF:000093">
    <property type="entry name" value="Putative interferon regulatory factor 6"/>
    <property type="match status" value="1"/>
</dbReference>
<dbReference type="GO" id="GO:0008544">
    <property type="term" value="P:epidermis development"/>
    <property type="evidence" value="ECO:0007669"/>
    <property type="project" value="Ensembl"/>
</dbReference>
<dbReference type="Pfam" id="PF10401">
    <property type="entry name" value="IRF-3"/>
    <property type="match status" value="1"/>
</dbReference>
<organism evidence="11 12">
    <name type="scientific">Takifugu rubripes</name>
    <name type="common">Japanese pufferfish</name>
    <name type="synonym">Fugu rubripes</name>
    <dbReference type="NCBI Taxonomy" id="31033"/>
    <lineage>
        <taxon>Eukaryota</taxon>
        <taxon>Metazoa</taxon>
        <taxon>Chordata</taxon>
        <taxon>Craniata</taxon>
        <taxon>Vertebrata</taxon>
        <taxon>Euteleostomi</taxon>
        <taxon>Actinopterygii</taxon>
        <taxon>Neopterygii</taxon>
        <taxon>Teleostei</taxon>
        <taxon>Neoteleostei</taxon>
        <taxon>Acanthomorphata</taxon>
        <taxon>Eupercaria</taxon>
        <taxon>Tetraodontiformes</taxon>
        <taxon>Tetradontoidea</taxon>
        <taxon>Tetraodontidae</taxon>
        <taxon>Takifugu</taxon>
    </lineage>
</organism>
<dbReference type="SUPFAM" id="SSF46785">
    <property type="entry name" value="Winged helix' DNA-binding domain"/>
    <property type="match status" value="1"/>
</dbReference>
<dbReference type="GO" id="GO:0060429">
    <property type="term" value="P:epithelium development"/>
    <property type="evidence" value="ECO:0007669"/>
    <property type="project" value="Ensembl"/>
</dbReference>
<protein>
    <submittedName>
        <fullName evidence="11">Interferon regulatory factor 6</fullName>
    </submittedName>
</protein>
<dbReference type="Pfam" id="PF00605">
    <property type="entry name" value="IRF"/>
    <property type="match status" value="1"/>
</dbReference>
<feature type="region of interest" description="Disordered" evidence="9">
    <location>
        <begin position="152"/>
        <end position="218"/>
    </location>
</feature>
<dbReference type="GO" id="GO:0002376">
    <property type="term" value="P:immune system process"/>
    <property type="evidence" value="ECO:0007669"/>
    <property type="project" value="TreeGrafter"/>
</dbReference>
<dbReference type="SUPFAM" id="SSF49879">
    <property type="entry name" value="SMAD/FHA domain"/>
    <property type="match status" value="1"/>
</dbReference>
<comment type="subcellular location">
    <subcellularLocation>
        <location evidence="2">Cytoplasm</location>
    </subcellularLocation>
    <subcellularLocation>
        <location evidence="1">Nucleus</location>
    </subcellularLocation>
</comment>
<dbReference type="CDD" id="cd00103">
    <property type="entry name" value="IRF"/>
    <property type="match status" value="1"/>
</dbReference>
<evidence type="ECO:0000256" key="8">
    <source>
        <dbReference type="ARBA" id="ARBA00023242"/>
    </source>
</evidence>
<keyword evidence="7" id="KW-0804">Transcription</keyword>
<reference evidence="11 12" key="1">
    <citation type="journal article" date="2011" name="Genome Biol. Evol.">
        <title>Integration of the genetic map and genome assembly of fugu facilitates insights into distinct features of genome evolution in teleosts and mammals.</title>
        <authorList>
            <person name="Kai W."/>
            <person name="Kikuchi K."/>
            <person name="Tohari S."/>
            <person name="Chew A.K."/>
            <person name="Tay A."/>
            <person name="Fujiwara A."/>
            <person name="Hosoya S."/>
            <person name="Suetake H."/>
            <person name="Naruse K."/>
            <person name="Brenner S."/>
            <person name="Suzuki Y."/>
            <person name="Venkatesh B."/>
        </authorList>
    </citation>
    <scope>NUCLEOTIDE SEQUENCE [LARGE SCALE GENOMIC DNA]</scope>
</reference>
<evidence type="ECO:0000313" key="12">
    <source>
        <dbReference type="Proteomes" id="UP000005226"/>
    </source>
</evidence>
<dbReference type="SMART" id="SM01243">
    <property type="entry name" value="IRF-3"/>
    <property type="match status" value="1"/>
</dbReference>
<dbReference type="GO" id="GO:0045944">
    <property type="term" value="P:positive regulation of transcription by RNA polymerase II"/>
    <property type="evidence" value="ECO:0007669"/>
    <property type="project" value="UniProtKB-ARBA"/>
</dbReference>
<dbReference type="GO" id="GO:0000978">
    <property type="term" value="F:RNA polymerase II cis-regulatory region sequence-specific DNA binding"/>
    <property type="evidence" value="ECO:0007669"/>
    <property type="project" value="TreeGrafter"/>
</dbReference>
<dbReference type="InParanoid" id="A0A674NLY1"/>
<dbReference type="InterPro" id="IPR036390">
    <property type="entry name" value="WH_DNA-bd_sf"/>
</dbReference>
<sequence>MSVTPRRVRLKPWLVAQVDSGRYPGLVWIDREAMRFRIPWKHATRHTPQHEDEDTIFKAWAVETGKFQEGMDEPDPAKWKAQLRCALNKSREFNLVYDGTKEVPMNPLKIYDVCEIPQPSSNQGKSERLARVNFVPHFLFYLAYFFPHPKGSSDAGSWTPHDDDGGEEDIPDTPESLPPYPSNGTSPSPLILWSPTGSESSMQPSSCPPSNEGWPKEESVKIWPKEEPVDVEMHPTLMADMPPANLPDHPMQPPPLPDTLFATPETWISSLPMTDLEVQFLYRGKEMCPTVTVSNPQGCRLFYGDLGPMVNQEELFGPVSLEQLRFPTAEHITNDKQRVFTSRLLDVMDRGLILEVSGHDIYAVRLCQCKVYWSGPCAPNQAAPNLIERQKKVKLFCLESFLSGVIAHQRGQTPTLPAFDISLCFGEEWPDGRPRERKLIMVQVIPVVARMITEMFSGDNTRSFDSGSVRLQISVPDIKDNIVSHLKHLYCLLQTHQGQEGWALPPGAGLNIDQALQAQH</sequence>
<keyword evidence="3" id="KW-0963">Cytoplasm</keyword>
<dbReference type="InterPro" id="IPR019471">
    <property type="entry name" value="Interferon_reg_factor-3"/>
</dbReference>
<name>A0A674NLY1_TAKRU</name>
<dbReference type="PROSITE" id="PS51507">
    <property type="entry name" value="IRF_2"/>
    <property type="match status" value="1"/>
</dbReference>
<dbReference type="Ensembl" id="ENSTRUT00000071430.1">
    <property type="protein sequence ID" value="ENSTRUP00000074781.1"/>
    <property type="gene ID" value="ENSTRUG00000006951.3"/>
</dbReference>
<dbReference type="PANTHER" id="PTHR11949">
    <property type="entry name" value="INTERFERON REGULATORY FACTOR"/>
    <property type="match status" value="1"/>
</dbReference>
<feature type="compositionally biased region" description="Polar residues" evidence="9">
    <location>
        <begin position="195"/>
        <end position="209"/>
    </location>
</feature>
<reference evidence="11" key="2">
    <citation type="submission" date="2025-08" db="UniProtKB">
        <authorList>
            <consortium name="Ensembl"/>
        </authorList>
    </citation>
    <scope>IDENTIFICATION</scope>
</reference>
<keyword evidence="5" id="KW-0805">Transcription regulation</keyword>
<evidence type="ECO:0000256" key="4">
    <source>
        <dbReference type="ARBA" id="ARBA00022843"/>
    </source>
</evidence>
<evidence type="ECO:0000259" key="10">
    <source>
        <dbReference type="PROSITE" id="PS51507"/>
    </source>
</evidence>
<dbReference type="Proteomes" id="UP000005226">
    <property type="component" value="Chromosome 19"/>
</dbReference>
<dbReference type="GeneTree" id="ENSGT00940000157451"/>
<keyword evidence="8" id="KW-0539">Nucleus</keyword>
<evidence type="ECO:0000256" key="3">
    <source>
        <dbReference type="ARBA" id="ARBA00022490"/>
    </source>
</evidence>
<reference evidence="11" key="3">
    <citation type="submission" date="2025-09" db="UniProtKB">
        <authorList>
            <consortium name="Ensembl"/>
        </authorList>
    </citation>
    <scope>IDENTIFICATION</scope>
</reference>
<evidence type="ECO:0000256" key="9">
    <source>
        <dbReference type="SAM" id="MobiDB-lite"/>
    </source>
</evidence>
<keyword evidence="6" id="KW-0238">DNA-binding</keyword>
<feature type="domain" description="IRF tryptophan pentad repeat" evidence="10">
    <location>
        <begin position="7"/>
        <end position="115"/>
    </location>
</feature>
<dbReference type="PROSITE" id="PS00601">
    <property type="entry name" value="IRF_1"/>
    <property type="match status" value="1"/>
</dbReference>
<gene>
    <name evidence="11" type="primary">irf6</name>
</gene>
<accession>A0A674NLY1</accession>
<dbReference type="InterPro" id="IPR017855">
    <property type="entry name" value="SMAD-like_dom_sf"/>
</dbReference>
<dbReference type="GO" id="GO:0005737">
    <property type="term" value="C:cytoplasm"/>
    <property type="evidence" value="ECO:0007669"/>
    <property type="project" value="UniProtKB-SubCell"/>
</dbReference>
<dbReference type="SMART" id="SM00348">
    <property type="entry name" value="IRF"/>
    <property type="match status" value="1"/>
</dbReference>
<dbReference type="Gene3D" id="1.10.10.10">
    <property type="entry name" value="Winged helix-like DNA-binding domain superfamily/Winged helix DNA-binding domain"/>
    <property type="match status" value="1"/>
</dbReference>
<evidence type="ECO:0000256" key="5">
    <source>
        <dbReference type="ARBA" id="ARBA00023015"/>
    </source>
</evidence>
<keyword evidence="12" id="KW-1185">Reference proteome</keyword>
<dbReference type="InterPro" id="IPR019817">
    <property type="entry name" value="Interferon_reg_fac_CS"/>
</dbReference>
<evidence type="ECO:0000256" key="6">
    <source>
        <dbReference type="ARBA" id="ARBA00023125"/>
    </source>
</evidence>
<dbReference type="InterPro" id="IPR008984">
    <property type="entry name" value="SMAD_FHA_dom_sf"/>
</dbReference>
<proteinExistence type="predicted"/>
<dbReference type="GO" id="GO:0048702">
    <property type="term" value="P:embryonic neurocranium morphogenesis"/>
    <property type="evidence" value="ECO:0007669"/>
    <property type="project" value="Ensembl"/>
</dbReference>
<dbReference type="PANTHER" id="PTHR11949:SF9">
    <property type="entry name" value="INTERFERON REGULATORY FACTOR 6"/>
    <property type="match status" value="1"/>
</dbReference>
<dbReference type="GO" id="GO:0000981">
    <property type="term" value="F:DNA-binding transcription factor activity, RNA polymerase II-specific"/>
    <property type="evidence" value="ECO:0007669"/>
    <property type="project" value="TreeGrafter"/>
</dbReference>
<keyword evidence="4" id="KW-0832">Ubl conjugation</keyword>
<dbReference type="FunCoup" id="A0A674NLY1">
    <property type="interactions" value="858"/>
</dbReference>
<evidence type="ECO:0000256" key="7">
    <source>
        <dbReference type="ARBA" id="ARBA00023163"/>
    </source>
</evidence>
<evidence type="ECO:0000313" key="11">
    <source>
        <dbReference type="Ensembl" id="ENSTRUP00000074781.1"/>
    </source>
</evidence>